<protein>
    <submittedName>
        <fullName evidence="2">Uncharacterized protein</fullName>
    </submittedName>
</protein>
<name>A0AAD7CMI0_MYCRO</name>
<organism evidence="2 3">
    <name type="scientific">Mycena rosella</name>
    <name type="common">Pink bonnet</name>
    <name type="synonym">Agaricus rosellus</name>
    <dbReference type="NCBI Taxonomy" id="1033263"/>
    <lineage>
        <taxon>Eukaryota</taxon>
        <taxon>Fungi</taxon>
        <taxon>Dikarya</taxon>
        <taxon>Basidiomycota</taxon>
        <taxon>Agaricomycotina</taxon>
        <taxon>Agaricomycetes</taxon>
        <taxon>Agaricomycetidae</taxon>
        <taxon>Agaricales</taxon>
        <taxon>Marasmiineae</taxon>
        <taxon>Mycenaceae</taxon>
        <taxon>Mycena</taxon>
    </lineage>
</organism>
<evidence type="ECO:0000313" key="2">
    <source>
        <dbReference type="EMBL" id="KAJ7653420.1"/>
    </source>
</evidence>
<sequence>MLVIFTIFTLILTAQSVAGVAMPPKTSVFARQSASSCSNACVAWQDISNASADDSILCSSQGVGDYAACLDCDVAMGALTQASAQDEMDAYASTCKSEGFAVNSQKISKNAGTRLLTAPAALLTLFSVAVVLNSY</sequence>
<accession>A0AAD7CMI0</accession>
<comment type="caution">
    <text evidence="2">The sequence shown here is derived from an EMBL/GenBank/DDBJ whole genome shotgun (WGS) entry which is preliminary data.</text>
</comment>
<keyword evidence="1" id="KW-0732">Signal</keyword>
<keyword evidence="3" id="KW-1185">Reference proteome</keyword>
<dbReference type="AlphaFoldDB" id="A0AAD7CMI0"/>
<dbReference type="EMBL" id="JARKIE010000336">
    <property type="protein sequence ID" value="KAJ7653420.1"/>
    <property type="molecule type" value="Genomic_DNA"/>
</dbReference>
<dbReference type="Proteomes" id="UP001221757">
    <property type="component" value="Unassembled WGS sequence"/>
</dbReference>
<gene>
    <name evidence="2" type="ORF">B0H17DRAFT_1214715</name>
</gene>
<evidence type="ECO:0000313" key="3">
    <source>
        <dbReference type="Proteomes" id="UP001221757"/>
    </source>
</evidence>
<evidence type="ECO:0000256" key="1">
    <source>
        <dbReference type="SAM" id="SignalP"/>
    </source>
</evidence>
<feature type="chain" id="PRO_5041976352" evidence="1">
    <location>
        <begin position="20"/>
        <end position="135"/>
    </location>
</feature>
<proteinExistence type="predicted"/>
<reference evidence="2" key="1">
    <citation type="submission" date="2023-03" db="EMBL/GenBank/DDBJ databases">
        <title>Massive genome expansion in bonnet fungi (Mycena s.s.) driven by repeated elements and novel gene families across ecological guilds.</title>
        <authorList>
            <consortium name="Lawrence Berkeley National Laboratory"/>
            <person name="Harder C.B."/>
            <person name="Miyauchi S."/>
            <person name="Viragh M."/>
            <person name="Kuo A."/>
            <person name="Thoen E."/>
            <person name="Andreopoulos B."/>
            <person name="Lu D."/>
            <person name="Skrede I."/>
            <person name="Drula E."/>
            <person name="Henrissat B."/>
            <person name="Morin E."/>
            <person name="Kohler A."/>
            <person name="Barry K."/>
            <person name="LaButti K."/>
            <person name="Morin E."/>
            <person name="Salamov A."/>
            <person name="Lipzen A."/>
            <person name="Mereny Z."/>
            <person name="Hegedus B."/>
            <person name="Baldrian P."/>
            <person name="Stursova M."/>
            <person name="Weitz H."/>
            <person name="Taylor A."/>
            <person name="Grigoriev I.V."/>
            <person name="Nagy L.G."/>
            <person name="Martin F."/>
            <person name="Kauserud H."/>
        </authorList>
    </citation>
    <scope>NUCLEOTIDE SEQUENCE</scope>
    <source>
        <strain evidence="2">CBHHK067</strain>
    </source>
</reference>
<feature type="signal peptide" evidence="1">
    <location>
        <begin position="1"/>
        <end position="19"/>
    </location>
</feature>